<dbReference type="InterPro" id="IPR050922">
    <property type="entry name" value="LytR/CpsA/Psr_CW_biosynth"/>
</dbReference>
<dbReference type="NCBIfam" id="TIGR00350">
    <property type="entry name" value="lytR_cpsA_psr"/>
    <property type="match status" value="1"/>
</dbReference>
<evidence type="ECO:0000256" key="2">
    <source>
        <dbReference type="ARBA" id="ARBA00022692"/>
    </source>
</evidence>
<evidence type="ECO:0000256" key="4">
    <source>
        <dbReference type="ARBA" id="ARBA00022989"/>
    </source>
</evidence>
<keyword evidence="7" id="KW-1185">Reference proteome</keyword>
<dbReference type="PANTHER" id="PTHR33392">
    <property type="entry name" value="POLYISOPRENYL-TEICHOIC ACID--PEPTIDOGLYCAN TEICHOIC ACID TRANSFERASE TAGU"/>
    <property type="match status" value="1"/>
</dbReference>
<dbReference type="InterPro" id="IPR004474">
    <property type="entry name" value="LytR_CpsA_psr"/>
</dbReference>
<protein>
    <submittedName>
        <fullName evidence="6">LCP family protein</fullName>
    </submittedName>
</protein>
<dbReference type="PANTHER" id="PTHR33392:SF6">
    <property type="entry name" value="POLYISOPRENYL-TEICHOIC ACID--PEPTIDOGLYCAN TEICHOIC ACID TRANSFERASE TAGU"/>
    <property type="match status" value="1"/>
</dbReference>
<evidence type="ECO:0000313" key="6">
    <source>
        <dbReference type="EMBL" id="MFB3170430.1"/>
    </source>
</evidence>
<sequence length="329" mass="37316">MNNTRIRKKKKKKLKKWITVTLLSFLILLTGSGLYFFNVYNDVASAVDNMNKPISREVSEKREEKVEFTKKDPISILMVGIDERDGDNGRTDSMLVLTVNPEMKSTKIVSIPRDTRTELIDPEDPEDSSKDKINHAYAFGGIEMSIATVEHFLNIPIDYYVEINMEGFKDVVDAVNGIDVNNQYAFELDGITLEEGPQHLNGTETLAYARMRKQDPRGDIGRGERQREVISKIIQKGKSLSTLTNYDDILDALENNIKTNLTLSEIIGMQSSYKPAAETIDKLEIEGSNGFVGEVYYYMVEDETRQSLSDQLRQHLNLPPETVAEIYSN</sequence>
<accession>A0ABV4Z002</accession>
<evidence type="ECO:0000259" key="5">
    <source>
        <dbReference type="Pfam" id="PF03816"/>
    </source>
</evidence>
<gene>
    <name evidence="6" type="ORF">P5G62_025285</name>
</gene>
<organism evidence="6 7">
    <name type="scientific">Neobacillus driksii</name>
    <dbReference type="NCBI Taxonomy" id="3035913"/>
    <lineage>
        <taxon>Bacteria</taxon>
        <taxon>Bacillati</taxon>
        <taxon>Bacillota</taxon>
        <taxon>Bacilli</taxon>
        <taxon>Bacillales</taxon>
        <taxon>Bacillaceae</taxon>
        <taxon>Neobacillus</taxon>
    </lineage>
</organism>
<keyword evidence="3" id="KW-0735">Signal-anchor</keyword>
<keyword evidence="2" id="KW-0812">Transmembrane</keyword>
<evidence type="ECO:0000313" key="7">
    <source>
        <dbReference type="Proteomes" id="UP001241748"/>
    </source>
</evidence>
<evidence type="ECO:0000256" key="3">
    <source>
        <dbReference type="ARBA" id="ARBA00022968"/>
    </source>
</evidence>
<comment type="similarity">
    <text evidence="1">Belongs to the LytR/CpsA/Psr (LCP) family.</text>
</comment>
<dbReference type="Pfam" id="PF03816">
    <property type="entry name" value="LytR_cpsA_psr"/>
    <property type="match status" value="1"/>
</dbReference>
<name>A0ABV4Z002_9BACI</name>
<reference evidence="6 7" key="1">
    <citation type="submission" date="2024-05" db="EMBL/GenBank/DDBJ databases">
        <authorList>
            <person name="Venkateswaran K."/>
        </authorList>
    </citation>
    <scope>NUCLEOTIDE SEQUENCE [LARGE SCALE GENOMIC DNA]</scope>
    <source>
        <strain evidence="6 7">179-C4-2-HS</strain>
    </source>
</reference>
<dbReference type="RefSeq" id="WP_306076517.1">
    <property type="nucleotide sequence ID" value="NZ_JAROBZ020000003.1"/>
</dbReference>
<keyword evidence="4" id="KW-1133">Transmembrane helix</keyword>
<proteinExistence type="inferred from homology"/>
<feature type="domain" description="Cell envelope-related transcriptional attenuator" evidence="5">
    <location>
        <begin position="90"/>
        <end position="238"/>
    </location>
</feature>
<dbReference type="Proteomes" id="UP001241748">
    <property type="component" value="Unassembled WGS sequence"/>
</dbReference>
<comment type="caution">
    <text evidence="6">The sequence shown here is derived from an EMBL/GenBank/DDBJ whole genome shotgun (WGS) entry which is preliminary data.</text>
</comment>
<evidence type="ECO:0000256" key="1">
    <source>
        <dbReference type="ARBA" id="ARBA00006068"/>
    </source>
</evidence>
<dbReference type="Gene3D" id="3.40.630.190">
    <property type="entry name" value="LCP protein"/>
    <property type="match status" value="1"/>
</dbReference>
<dbReference type="EMBL" id="JAROBZ020000003">
    <property type="protein sequence ID" value="MFB3170430.1"/>
    <property type="molecule type" value="Genomic_DNA"/>
</dbReference>
<keyword evidence="4" id="KW-0472">Membrane</keyword>